<evidence type="ECO:0000313" key="5">
    <source>
        <dbReference type="Proteomes" id="UP000509327"/>
    </source>
</evidence>
<dbReference type="Gene3D" id="3.40.50.300">
    <property type="entry name" value="P-loop containing nucleotide triphosphate hydrolases"/>
    <property type="match status" value="1"/>
</dbReference>
<dbReference type="Proteomes" id="UP000509327">
    <property type="component" value="Chromosome"/>
</dbReference>
<evidence type="ECO:0000313" key="2">
    <source>
        <dbReference type="EMBL" id="PYE45483.1"/>
    </source>
</evidence>
<protein>
    <submittedName>
        <fullName evidence="2">CobQ/CobB/MinD/ParA family nucleotide binding protein</fullName>
    </submittedName>
</protein>
<reference evidence="2 4" key="1">
    <citation type="submission" date="2018-06" db="EMBL/GenBank/DDBJ databases">
        <title>Genomic Encyclopedia of Type Strains, Phase III (KMG-III): the genomes of soil and plant-associated and newly described type strains.</title>
        <authorList>
            <person name="Whitman W."/>
        </authorList>
    </citation>
    <scope>NUCLEOTIDE SEQUENCE [LARGE SCALE GENOMIC DNA]</scope>
    <source>
        <strain evidence="2 4">CECT 7022</strain>
    </source>
</reference>
<dbReference type="InterPro" id="IPR002586">
    <property type="entry name" value="CobQ/CobB/MinD/ParA_Nub-bd_dom"/>
</dbReference>
<dbReference type="SUPFAM" id="SSF52540">
    <property type="entry name" value="P-loop containing nucleoside triphosphate hydrolases"/>
    <property type="match status" value="1"/>
</dbReference>
<proteinExistence type="predicted"/>
<reference evidence="3 5" key="2">
    <citation type="submission" date="2020-06" db="EMBL/GenBank/DDBJ databases">
        <title>Complete genome of Paenibacillus barcinonensis KACC11450.</title>
        <authorList>
            <person name="Kim M."/>
            <person name="Park Y.-J."/>
            <person name="Shin J.-H."/>
        </authorList>
    </citation>
    <scope>NUCLEOTIDE SEQUENCE [LARGE SCALE GENOMIC DNA]</scope>
    <source>
        <strain evidence="3 5">KACC11450</strain>
    </source>
</reference>
<dbReference type="Gene3D" id="3.40.50.10850">
    <property type="entry name" value="Ntrc-like two-domain protein"/>
    <property type="match status" value="1"/>
</dbReference>
<dbReference type="OrthoDB" id="3035369at2"/>
<dbReference type="EMBL" id="QJSW01000019">
    <property type="protein sequence ID" value="PYE45483.1"/>
    <property type="molecule type" value="Genomic_DNA"/>
</dbReference>
<dbReference type="InterPro" id="IPR027417">
    <property type="entry name" value="P-loop_NTPase"/>
</dbReference>
<organism evidence="2 4">
    <name type="scientific">Paenibacillus barcinonensis</name>
    <dbReference type="NCBI Taxonomy" id="198119"/>
    <lineage>
        <taxon>Bacteria</taxon>
        <taxon>Bacillati</taxon>
        <taxon>Bacillota</taxon>
        <taxon>Bacilli</taxon>
        <taxon>Bacillales</taxon>
        <taxon>Paenibacillaceae</taxon>
        <taxon>Paenibacillus</taxon>
    </lineage>
</organism>
<evidence type="ECO:0000259" key="1">
    <source>
        <dbReference type="Pfam" id="PF01656"/>
    </source>
</evidence>
<accession>A0A2V4UZG1</accession>
<dbReference type="Pfam" id="PF01656">
    <property type="entry name" value="CbiA"/>
    <property type="match status" value="1"/>
</dbReference>
<name>A0A2V4UZG1_PAEBA</name>
<evidence type="ECO:0000313" key="4">
    <source>
        <dbReference type="Proteomes" id="UP000247790"/>
    </source>
</evidence>
<keyword evidence="5" id="KW-1185">Reference proteome</keyword>
<gene>
    <name evidence="2" type="ORF">DFQ00_11930</name>
    <name evidence="3" type="ORF">HUB98_23695</name>
</gene>
<dbReference type="EMBL" id="CP054614">
    <property type="protein sequence ID" value="QKS58923.1"/>
    <property type="molecule type" value="Genomic_DNA"/>
</dbReference>
<sequence>MIVLKVVLVSRDKDYIHAWLDYAQSSSAGSHMRFIAFSEWDAFSSYMLEQDEREIPDLLIAESEFLNPWLLDGGQDSGVSWLLLSEGQDEGHDTKRLMKYQPLPVLLEAVRNACRQPQSRRSSRSGRSTLSIAVVSASGGSGKTAVSLHLAKQLGLAGYSVLYLNLETMDSSFPFLEKGLLQSGKSLTEAETGLSRLLYDLKAHRREMNGGGIQVQRSEAGKEKKLGRVWAQGMNEDGGRSAGASSGSNEGTITTGKIKAVEEYVVRHEGLRSDVFWPLANRKEMLQMSKADTADLIRFLVGCGRYEVLILDGDSDWHERSEGVLETADTFVWLVRDDIAAMHRWGQWLQHAERTRPEMLGSVLERTYFVINEHREQVLNPLPRADLHVDAALPYIPSWKQMNQEEVMLSSPIFQREVKRLCGLLLQSEDQEHRNTGQFLSEEPWIL</sequence>
<feature type="domain" description="CobQ/CobB/MinD/ParA nucleotide binding" evidence="1">
    <location>
        <begin position="132"/>
        <end position="302"/>
    </location>
</feature>
<dbReference type="AlphaFoldDB" id="A0A2V4UZG1"/>
<evidence type="ECO:0000313" key="3">
    <source>
        <dbReference type="EMBL" id="QKS58923.1"/>
    </source>
</evidence>
<dbReference type="Proteomes" id="UP000247790">
    <property type="component" value="Unassembled WGS sequence"/>
</dbReference>